<dbReference type="PANTHER" id="PTHR11575:SF24">
    <property type="entry name" value="5'-NUCLEOTIDASE"/>
    <property type="match status" value="1"/>
</dbReference>
<dbReference type="GO" id="GO:0009166">
    <property type="term" value="P:nucleotide catabolic process"/>
    <property type="evidence" value="ECO:0007669"/>
    <property type="project" value="InterPro"/>
</dbReference>
<dbReference type="InterPro" id="IPR029052">
    <property type="entry name" value="Metallo-depent_PP-like"/>
</dbReference>
<evidence type="ECO:0000259" key="3">
    <source>
        <dbReference type="Pfam" id="PF00149"/>
    </source>
</evidence>
<dbReference type="InterPro" id="IPR004843">
    <property type="entry name" value="Calcineurin-like_PHP"/>
</dbReference>
<evidence type="ECO:0000256" key="1">
    <source>
        <dbReference type="ARBA" id="ARBA00022729"/>
    </source>
</evidence>
<comment type="similarity">
    <text evidence="2">Belongs to the 5'-nucleotidase family.</text>
</comment>
<dbReference type="Pfam" id="PF02872">
    <property type="entry name" value="5_nucleotid_C"/>
    <property type="match status" value="1"/>
</dbReference>
<dbReference type="RefSeq" id="WP_250860154.1">
    <property type="nucleotide sequence ID" value="NZ_JAGSOJ010000003.1"/>
</dbReference>
<dbReference type="Pfam" id="PF00149">
    <property type="entry name" value="Metallophos"/>
    <property type="match status" value="1"/>
</dbReference>
<dbReference type="Gene3D" id="3.90.780.10">
    <property type="entry name" value="5'-Nucleotidase, C-terminal domain"/>
    <property type="match status" value="1"/>
</dbReference>
<dbReference type="InterPro" id="IPR006179">
    <property type="entry name" value="5_nucleotidase/apyrase"/>
</dbReference>
<dbReference type="Gene3D" id="3.60.21.10">
    <property type="match status" value="1"/>
</dbReference>
<dbReference type="Proteomes" id="UP001056429">
    <property type="component" value="Unassembled WGS sequence"/>
</dbReference>
<reference evidence="5" key="1">
    <citation type="journal article" date="2021" name="mSystems">
        <title>Bacteria and Archaea Synergistically Convert Glycine Betaine to Biogenic Methane in the Formosa Cold Seep of the South China Sea.</title>
        <authorList>
            <person name="Li L."/>
            <person name="Zhang W."/>
            <person name="Zhang S."/>
            <person name="Song L."/>
            <person name="Sun Q."/>
            <person name="Zhang H."/>
            <person name="Xiang H."/>
            <person name="Dong X."/>
        </authorList>
    </citation>
    <scope>NUCLEOTIDE SEQUENCE</scope>
    <source>
        <strain evidence="5">ZWT</strain>
    </source>
</reference>
<keyword evidence="2" id="KW-0547">Nucleotide-binding</keyword>
<gene>
    <name evidence="5" type="ORF">KDK92_15050</name>
</gene>
<feature type="domain" description="Calcineurin-like phosphoesterase" evidence="3">
    <location>
        <begin position="38"/>
        <end position="261"/>
    </location>
</feature>
<dbReference type="GO" id="GO:0016787">
    <property type="term" value="F:hydrolase activity"/>
    <property type="evidence" value="ECO:0007669"/>
    <property type="project" value="UniProtKB-KW"/>
</dbReference>
<comment type="caution">
    <text evidence="5">The sequence shown here is derived from an EMBL/GenBank/DDBJ whole genome shotgun (WGS) entry which is preliminary data.</text>
</comment>
<name>A0A9J6P6C7_9CLOT</name>
<keyword evidence="6" id="KW-1185">Reference proteome</keyword>
<proteinExistence type="inferred from homology"/>
<evidence type="ECO:0000256" key="2">
    <source>
        <dbReference type="RuleBase" id="RU362119"/>
    </source>
</evidence>
<dbReference type="SUPFAM" id="SSF56300">
    <property type="entry name" value="Metallo-dependent phosphatases"/>
    <property type="match status" value="1"/>
</dbReference>
<evidence type="ECO:0000313" key="6">
    <source>
        <dbReference type="Proteomes" id="UP001056429"/>
    </source>
</evidence>
<dbReference type="GO" id="GO:0030288">
    <property type="term" value="C:outer membrane-bounded periplasmic space"/>
    <property type="evidence" value="ECO:0007669"/>
    <property type="project" value="TreeGrafter"/>
</dbReference>
<dbReference type="PANTHER" id="PTHR11575">
    <property type="entry name" value="5'-NUCLEOTIDASE-RELATED"/>
    <property type="match status" value="1"/>
</dbReference>
<keyword evidence="2" id="KW-0378">Hydrolase</keyword>
<organism evidence="5 6">
    <name type="scientific">Oceanirhabdus seepicola</name>
    <dbReference type="NCBI Taxonomy" id="2828781"/>
    <lineage>
        <taxon>Bacteria</taxon>
        <taxon>Bacillati</taxon>
        <taxon>Bacillota</taxon>
        <taxon>Clostridia</taxon>
        <taxon>Eubacteriales</taxon>
        <taxon>Clostridiaceae</taxon>
        <taxon>Oceanirhabdus</taxon>
    </lineage>
</organism>
<dbReference type="AlphaFoldDB" id="A0A9J6P6C7"/>
<dbReference type="SUPFAM" id="SSF55816">
    <property type="entry name" value="5'-nucleotidase (syn. UDP-sugar hydrolase), C-terminal domain"/>
    <property type="match status" value="1"/>
</dbReference>
<accession>A0A9J6P6C7</accession>
<reference evidence="5" key="2">
    <citation type="submission" date="2021-04" db="EMBL/GenBank/DDBJ databases">
        <authorList>
            <person name="Dong X."/>
        </authorList>
    </citation>
    <scope>NUCLEOTIDE SEQUENCE</scope>
    <source>
        <strain evidence="5">ZWT</strain>
    </source>
</reference>
<evidence type="ECO:0000313" key="5">
    <source>
        <dbReference type="EMBL" id="MCM1991048.1"/>
    </source>
</evidence>
<evidence type="ECO:0000259" key="4">
    <source>
        <dbReference type="Pfam" id="PF02872"/>
    </source>
</evidence>
<dbReference type="PRINTS" id="PR01607">
    <property type="entry name" value="APYRASEFAMLY"/>
</dbReference>
<keyword evidence="1" id="KW-0732">Signal</keyword>
<protein>
    <submittedName>
        <fullName evidence="5">5'-nucleotidase C-terminal domain-containing protein</fullName>
    </submittedName>
</protein>
<dbReference type="EMBL" id="JAGSOJ010000003">
    <property type="protein sequence ID" value="MCM1991048.1"/>
    <property type="molecule type" value="Genomic_DNA"/>
</dbReference>
<sequence length="528" mass="58640">MNKRQNIVSLFLSLIMIFMIVSPISVLAQTKETKVIDIITINDFHGKLTEDTSENGKDMGMSKIINAVKQYKVANPNTIVLSGGDNYQGSAMSNLTYGAPVSEMYKEMGVTASVVGNHEFDWGIQWLKKWAKDGKFDFIGTNIVDKRTNQIVDWAIPYKVIELDGVKIAIIGLTTPKTAYKTLPINVENYIFEPIKESAEKWVKYLRSGEAPEGKIDSVIALTHVGSFQDEESGEISGEVVESGLTEVEGIDAIISGDSHQIVAGVVNNIPIVQANKYGRALGKLSLIFDDENNLVKVKPEVDVLSDRKSELVSDNQGDAIYAKYYEELEPIINEVIGKADKELSHERVTNGGVTEVGKWSIDIIREYAGTQIAVINEGAFRTSIPAGDITFGRLYDVLPFDNTLVKMKLKGSQLKKVIENGIMNKEIGWVQISGAKVYYDPEAEFGNRVTEIILEDGTKVEMDKFYSVATSDFMLLGGDKYDFEGAKNIVSTKKIIRDLLAEYIRETKEVKIDFEQPFIKGKAPKVK</sequence>
<dbReference type="CDD" id="cd00845">
    <property type="entry name" value="MPP_UshA_N_like"/>
    <property type="match status" value="1"/>
</dbReference>
<feature type="domain" description="5'-Nucleotidase C-terminal" evidence="4">
    <location>
        <begin position="336"/>
        <end position="483"/>
    </location>
</feature>
<dbReference type="InterPro" id="IPR008334">
    <property type="entry name" value="5'-Nucleotdase_C"/>
</dbReference>
<dbReference type="GO" id="GO:0000166">
    <property type="term" value="F:nucleotide binding"/>
    <property type="evidence" value="ECO:0007669"/>
    <property type="project" value="UniProtKB-KW"/>
</dbReference>
<dbReference type="InterPro" id="IPR036907">
    <property type="entry name" value="5'-Nucleotdase_C_sf"/>
</dbReference>